<name>A0A9P2WRX4_THEFU</name>
<dbReference type="InterPro" id="IPR012281">
    <property type="entry name" value="Phospholipid_synth_PlsX-like"/>
</dbReference>
<gene>
    <name evidence="10" type="primary">plsX</name>
    <name evidence="11" type="ORF">TM51_01695</name>
</gene>
<dbReference type="Gene3D" id="3.40.718.10">
    <property type="entry name" value="Isopropylmalate Dehydrogenase"/>
    <property type="match status" value="1"/>
</dbReference>
<keyword evidence="2 10" id="KW-0963">Cytoplasm</keyword>
<dbReference type="InterPro" id="IPR003664">
    <property type="entry name" value="FA_synthesis"/>
</dbReference>
<keyword evidence="6 10" id="KW-0594">Phospholipid biosynthesis</keyword>
<evidence type="ECO:0000256" key="5">
    <source>
        <dbReference type="ARBA" id="ARBA00023098"/>
    </source>
</evidence>
<dbReference type="NCBIfam" id="TIGR00182">
    <property type="entry name" value="plsX"/>
    <property type="match status" value="1"/>
</dbReference>
<proteinExistence type="inferred from homology"/>
<keyword evidence="4 10" id="KW-0808">Transferase</keyword>
<comment type="subcellular location">
    <subcellularLocation>
        <location evidence="10">Cytoplasm</location>
    </subcellularLocation>
    <text evidence="10">Associated with the membrane possibly through PlsY.</text>
</comment>
<keyword evidence="12" id="KW-1185">Reference proteome</keyword>
<evidence type="ECO:0000256" key="1">
    <source>
        <dbReference type="ARBA" id="ARBA00001232"/>
    </source>
</evidence>
<evidence type="ECO:0000256" key="9">
    <source>
        <dbReference type="ARBA" id="ARBA00046608"/>
    </source>
</evidence>
<dbReference type="AlphaFoldDB" id="A0A9P2WRX4"/>
<evidence type="ECO:0000256" key="4">
    <source>
        <dbReference type="ARBA" id="ARBA00022679"/>
    </source>
</evidence>
<accession>A0A9P2WRX4</accession>
<keyword evidence="11" id="KW-0012">Acyltransferase</keyword>
<comment type="catalytic activity">
    <reaction evidence="1 10">
        <text>a fatty acyl-[ACP] + phosphate = an acyl phosphate + holo-[ACP]</text>
        <dbReference type="Rhea" id="RHEA:42292"/>
        <dbReference type="Rhea" id="RHEA-COMP:9685"/>
        <dbReference type="Rhea" id="RHEA-COMP:14125"/>
        <dbReference type="ChEBI" id="CHEBI:43474"/>
        <dbReference type="ChEBI" id="CHEBI:59918"/>
        <dbReference type="ChEBI" id="CHEBI:64479"/>
        <dbReference type="ChEBI" id="CHEBI:138651"/>
        <dbReference type="EC" id="2.3.1.274"/>
    </reaction>
</comment>
<dbReference type="Pfam" id="PF02504">
    <property type="entry name" value="FA_synthesis"/>
    <property type="match status" value="1"/>
</dbReference>
<evidence type="ECO:0000256" key="10">
    <source>
        <dbReference type="HAMAP-Rule" id="MF_00019"/>
    </source>
</evidence>
<dbReference type="SMR" id="A0A9P2WRX4"/>
<keyword evidence="5 10" id="KW-0443">Lipid metabolism</keyword>
<dbReference type="GO" id="GO:0043811">
    <property type="term" value="F:phosphate:acyl-[acyl carrier protein] acyltransferase activity"/>
    <property type="evidence" value="ECO:0007669"/>
    <property type="project" value="UniProtKB-UniRule"/>
</dbReference>
<comment type="subunit">
    <text evidence="9 10">Homodimer. Probably interacts with PlsY.</text>
</comment>
<dbReference type="SUPFAM" id="SSF53659">
    <property type="entry name" value="Isocitrate/Isopropylmalate dehydrogenase-like"/>
    <property type="match status" value="1"/>
</dbReference>
<comment type="similarity">
    <text evidence="10">Belongs to the PlsX family.</text>
</comment>
<protein>
    <recommendedName>
        <fullName evidence="8 10">Phosphate acyltransferase</fullName>
        <ecNumber evidence="8 10">2.3.1.274</ecNumber>
    </recommendedName>
    <alternativeName>
        <fullName evidence="10">Acyl-ACP phosphotransacylase</fullName>
    </alternativeName>
    <alternativeName>
        <fullName evidence="10">Acyl-[acyl-carrier-protein]--phosphate acyltransferase</fullName>
    </alternativeName>
    <alternativeName>
        <fullName evidence="10">Phosphate-acyl-ACP acyltransferase</fullName>
    </alternativeName>
</protein>
<evidence type="ECO:0000256" key="2">
    <source>
        <dbReference type="ARBA" id="ARBA00022490"/>
    </source>
</evidence>
<dbReference type="EC" id="2.3.1.274" evidence="8 10"/>
<evidence type="ECO:0000313" key="11">
    <source>
        <dbReference type="EMBL" id="EOR72529.1"/>
    </source>
</evidence>
<keyword evidence="7 10" id="KW-1208">Phospholipid metabolism</keyword>
<dbReference type="EMBL" id="AOSG01000008">
    <property type="protein sequence ID" value="EOR72529.1"/>
    <property type="molecule type" value="Genomic_DNA"/>
</dbReference>
<dbReference type="GO" id="GO:0005737">
    <property type="term" value="C:cytoplasm"/>
    <property type="evidence" value="ECO:0007669"/>
    <property type="project" value="UniProtKB-SubCell"/>
</dbReference>
<keyword evidence="3 10" id="KW-0444">Lipid biosynthesis</keyword>
<evidence type="ECO:0000256" key="7">
    <source>
        <dbReference type="ARBA" id="ARBA00023264"/>
    </source>
</evidence>
<evidence type="ECO:0000313" key="12">
    <source>
        <dbReference type="Proteomes" id="UP000014184"/>
    </source>
</evidence>
<dbReference type="PANTHER" id="PTHR30100:SF1">
    <property type="entry name" value="PHOSPHATE ACYLTRANSFERASE"/>
    <property type="match status" value="1"/>
</dbReference>
<dbReference type="GO" id="GO:0008654">
    <property type="term" value="P:phospholipid biosynthetic process"/>
    <property type="evidence" value="ECO:0007669"/>
    <property type="project" value="UniProtKB-KW"/>
</dbReference>
<evidence type="ECO:0000256" key="8">
    <source>
        <dbReference type="ARBA" id="ARBA00024069"/>
    </source>
</evidence>
<comment type="caution">
    <text evidence="11">The sequence shown here is derived from an EMBL/GenBank/DDBJ whole genome shotgun (WGS) entry which is preliminary data.</text>
</comment>
<dbReference type="HAMAP" id="MF_00019">
    <property type="entry name" value="PlsX"/>
    <property type="match status" value="1"/>
</dbReference>
<comment type="pathway">
    <text evidence="10">Lipid metabolism; phospholipid metabolism.</text>
</comment>
<dbReference type="Proteomes" id="UP000014184">
    <property type="component" value="Unassembled WGS sequence"/>
</dbReference>
<dbReference type="GO" id="GO:0006633">
    <property type="term" value="P:fatty acid biosynthetic process"/>
    <property type="evidence" value="ECO:0007669"/>
    <property type="project" value="UniProtKB-UniRule"/>
</dbReference>
<sequence length="360" mass="37479">MSSPVTAQRPPAAPPLIAVDAMGGDHAPREIVAGAVRAVREHGLRLALVGRSSELAPLVAAEQAARELPIVHAEEALAMHEGALAAWRRARSSVAVGCKLVRQGTAAALVSAGSTGGVVSTATVRLRTLPGVLRPALALVLPTTPTPTILLDAGANADAKPEMLVQFAHLGAAYARVGHGIAEPRVGILTIGSEPGKGNKLARRAAELLSANATEDRLDFRGNIEGHDLLAGLVDVVVTDGFTGNVALKSVEGAVRFAFDEIRAALTSSPLARFGTLFQRRALRELRTRFDSETYGGAVLLGLNGTVVIAHGASRAEGIAHACLLAHNLVVGRITDQIRRGIAGVSRTPSWLHRLSAPEE</sequence>
<evidence type="ECO:0000256" key="3">
    <source>
        <dbReference type="ARBA" id="ARBA00022516"/>
    </source>
</evidence>
<dbReference type="RefSeq" id="WP_011290718.1">
    <property type="nucleotide sequence ID" value="NZ_AOSG01000008.1"/>
</dbReference>
<evidence type="ECO:0000256" key="6">
    <source>
        <dbReference type="ARBA" id="ARBA00023209"/>
    </source>
</evidence>
<reference evidence="11 12" key="1">
    <citation type="journal article" date="2013" name="Genome Announc.">
        <title>Draft Genome Sequence of the Lignocellulose Decomposer Thermobifida fusca Strain TM51.</title>
        <authorList>
            <person name="Toth A."/>
            <person name="Barna T."/>
            <person name="Nagy I."/>
            <person name="Horvath B."/>
            <person name="Nagy I."/>
            <person name="Tancsics A."/>
            <person name="Kriszt B."/>
            <person name="Baka E."/>
            <person name="Fekete C."/>
            <person name="Kukolya J."/>
        </authorList>
    </citation>
    <scope>NUCLEOTIDE SEQUENCE [LARGE SCALE GENOMIC DNA]</scope>
    <source>
        <strain evidence="11 12">TM51</strain>
    </source>
</reference>
<dbReference type="PANTHER" id="PTHR30100">
    <property type="entry name" value="FATTY ACID/PHOSPHOLIPID SYNTHESIS PROTEIN PLSX"/>
    <property type="match status" value="1"/>
</dbReference>
<organism evidence="11 12">
    <name type="scientific">Thermobifida fusca TM51</name>
    <dbReference type="NCBI Taxonomy" id="1169414"/>
    <lineage>
        <taxon>Bacteria</taxon>
        <taxon>Bacillati</taxon>
        <taxon>Actinomycetota</taxon>
        <taxon>Actinomycetes</taxon>
        <taxon>Streptosporangiales</taxon>
        <taxon>Nocardiopsidaceae</taxon>
        <taxon>Thermobifida</taxon>
    </lineage>
</organism>
<dbReference type="PIRSF" id="PIRSF002465">
    <property type="entry name" value="Phsphlp_syn_PlsX"/>
    <property type="match status" value="1"/>
</dbReference>
<comment type="function">
    <text evidence="10">Catalyzes the reversible formation of acyl-phosphate (acyl-PO(4)) from acyl-[acyl-carrier-protein] (acyl-ACP). This enzyme utilizes acyl-ACP as fatty acyl donor, but not acyl-CoA.</text>
</comment>